<evidence type="ECO:0008006" key="6">
    <source>
        <dbReference type="Google" id="ProtNLM"/>
    </source>
</evidence>
<dbReference type="InterPro" id="IPR040346">
    <property type="entry name" value="GEX1/Brambleberry"/>
</dbReference>
<keyword evidence="5" id="KW-1185">Reference proteome</keyword>
<dbReference type="VEuPathDB" id="VectorBase:AGAMI1_001052"/>
<feature type="signal peptide" evidence="3">
    <location>
        <begin position="1"/>
        <end position="23"/>
    </location>
</feature>
<protein>
    <recommendedName>
        <fullName evidence="6">Protein brambleberry</fullName>
    </recommendedName>
</protein>
<evidence type="ECO:0000313" key="4">
    <source>
        <dbReference type="EnsemblMetazoa" id="AGAP013740-PA"/>
    </source>
</evidence>
<evidence type="ECO:0000256" key="3">
    <source>
        <dbReference type="SAM" id="SignalP"/>
    </source>
</evidence>
<organism evidence="4 5">
    <name type="scientific">Anopheles gambiae</name>
    <name type="common">African malaria mosquito</name>
    <dbReference type="NCBI Taxonomy" id="7165"/>
    <lineage>
        <taxon>Eukaryota</taxon>
        <taxon>Metazoa</taxon>
        <taxon>Ecdysozoa</taxon>
        <taxon>Arthropoda</taxon>
        <taxon>Hexapoda</taxon>
        <taxon>Insecta</taxon>
        <taxon>Pterygota</taxon>
        <taxon>Neoptera</taxon>
        <taxon>Endopterygota</taxon>
        <taxon>Diptera</taxon>
        <taxon>Nematocera</taxon>
        <taxon>Culicoidea</taxon>
        <taxon>Culicidae</taxon>
        <taxon>Anophelinae</taxon>
        <taxon>Anopheles</taxon>
    </lineage>
</organism>
<reference evidence="4" key="3">
    <citation type="submission" date="2020-05" db="UniProtKB">
        <authorList>
            <consortium name="EnsemblMetazoa"/>
        </authorList>
    </citation>
    <scope>IDENTIFICATION</scope>
    <source>
        <strain evidence="4">PEST</strain>
    </source>
</reference>
<dbReference type="PANTHER" id="PTHR33538:SF1">
    <property type="entry name" value="PROTEIN BRAMBLEBERRY"/>
    <property type="match status" value="1"/>
</dbReference>
<feature type="compositionally biased region" description="Basic and acidic residues" evidence="1">
    <location>
        <begin position="456"/>
        <end position="473"/>
    </location>
</feature>
<feature type="region of interest" description="Disordered" evidence="1">
    <location>
        <begin position="455"/>
        <end position="512"/>
    </location>
</feature>
<reference evidence="4 5" key="1">
    <citation type="journal article" date="2002" name="Science">
        <title>The genome sequence of the malaria mosquito Anopheles gambiae.</title>
        <authorList>
            <person name="Holt R.A."/>
            <person name="Subramanian G.M."/>
            <person name="Halpern A."/>
            <person name="Sutton G.G."/>
            <person name="Charlab R."/>
            <person name="Nusskern D.R."/>
            <person name="Wincker P."/>
            <person name="Clark A.G."/>
            <person name="Ribeiro J.M."/>
            <person name="Wides R."/>
            <person name="Salzberg S.L."/>
            <person name="Loftus B."/>
            <person name="Yandell M."/>
            <person name="Majoros W.H."/>
            <person name="Rusch D.B."/>
            <person name="Lai Z."/>
            <person name="Kraft C.L."/>
            <person name="Abril J.F."/>
            <person name="Anthouard V."/>
            <person name="Arensburger P."/>
            <person name="Atkinson P.W."/>
            <person name="Baden H."/>
            <person name="de Berardinis V."/>
            <person name="Baldwin D."/>
            <person name="Benes V."/>
            <person name="Biedler J."/>
            <person name="Blass C."/>
            <person name="Bolanos R."/>
            <person name="Boscus D."/>
            <person name="Barnstead M."/>
            <person name="Cai S."/>
            <person name="Center A."/>
            <person name="Chaturverdi K."/>
            <person name="Christophides G.K."/>
            <person name="Chrystal M.A."/>
            <person name="Clamp M."/>
            <person name="Cravchik A."/>
            <person name="Curwen V."/>
            <person name="Dana A."/>
            <person name="Delcher A."/>
            <person name="Dew I."/>
            <person name="Evans C.A."/>
            <person name="Flanigan M."/>
            <person name="Grundschober-Freimoser A."/>
            <person name="Friedli L."/>
            <person name="Gu Z."/>
            <person name="Guan P."/>
            <person name="Guigo R."/>
            <person name="Hillenmeyer M.E."/>
            <person name="Hladun S.L."/>
            <person name="Hogan J.R."/>
            <person name="Hong Y.S."/>
            <person name="Hoover J."/>
            <person name="Jaillon O."/>
            <person name="Ke Z."/>
            <person name="Kodira C."/>
            <person name="Kokoza E."/>
            <person name="Koutsos A."/>
            <person name="Letunic I."/>
            <person name="Levitsky A."/>
            <person name="Liang Y."/>
            <person name="Lin J.J."/>
            <person name="Lobo N.F."/>
            <person name="Lopez J.R."/>
            <person name="Malek J.A."/>
            <person name="McIntosh T.C."/>
            <person name="Meister S."/>
            <person name="Miller J."/>
            <person name="Mobarry C."/>
            <person name="Mongin E."/>
            <person name="Murphy S.D."/>
            <person name="O'Brochta D.A."/>
            <person name="Pfannkoch C."/>
            <person name="Qi R."/>
            <person name="Regier M.A."/>
            <person name="Remington K."/>
            <person name="Shao H."/>
            <person name="Sharakhova M.V."/>
            <person name="Sitter C.D."/>
            <person name="Shetty J."/>
            <person name="Smith T.J."/>
            <person name="Strong R."/>
            <person name="Sun J."/>
            <person name="Thomasova D."/>
            <person name="Ton L.Q."/>
            <person name="Topalis P."/>
            <person name="Tu Z."/>
            <person name="Unger M.F."/>
            <person name="Walenz B."/>
            <person name="Wang A."/>
            <person name="Wang J."/>
            <person name="Wang M."/>
            <person name="Wang X."/>
            <person name="Woodford K.J."/>
            <person name="Wortman J.R."/>
            <person name="Wu M."/>
            <person name="Yao A."/>
            <person name="Zdobnov E.M."/>
            <person name="Zhang H."/>
            <person name="Zhao Q."/>
            <person name="Zhao S."/>
            <person name="Zhu S.C."/>
            <person name="Zhimulev I."/>
            <person name="Coluzzi M."/>
            <person name="della Torre A."/>
            <person name="Roth C.W."/>
            <person name="Louis C."/>
            <person name="Kalush F."/>
            <person name="Mural R.J."/>
            <person name="Myers E.W."/>
            <person name="Adams M.D."/>
            <person name="Smith H.O."/>
            <person name="Broder S."/>
            <person name="Gardner M.J."/>
            <person name="Fraser C.M."/>
            <person name="Birney E."/>
            <person name="Bork P."/>
            <person name="Brey P.T."/>
            <person name="Venter J.C."/>
            <person name="Weissenbach J."/>
            <person name="Kafatos F.C."/>
            <person name="Collins F.H."/>
            <person name="Hoffman S.L."/>
        </authorList>
    </citation>
    <scope>NUCLEOTIDE SEQUENCE [LARGE SCALE GENOMIC DNA]</scope>
    <source>
        <strain evidence="4 5">PEST</strain>
    </source>
</reference>
<keyword evidence="2" id="KW-0472">Membrane</keyword>
<feature type="chain" id="PRO_5043545602" description="Protein brambleberry" evidence="3">
    <location>
        <begin position="24"/>
        <end position="575"/>
    </location>
</feature>
<sequence length="575" mass="65078">MGNMLLSNKRCGFVILFLLVVDCFQPIAPSFLEYIWPIDESAEPSTAMDAFPSVPYELSDADESFIRDASKWLGTKLSKLDLCHHRIIFKLKNSCHELNAEQMGKLAVLLLNCQSDSEGRPVFPCSEEMSLRQCTEQMDPNTWNAYHLITNRVKAVCASVRHEQFRGLTELTVNKLMSTAHEQVRMMDELAEKQSQLQTITKQVVEQMVDNNERIVSQQGNILKLSEVHRAKVESNYRDILREKGAIKAGQQEVAILLTDLSKRIDDSVNQLEEQSKRSKVNHDALLTDLEVLQAHAAQIAAKIDETGVHFAQHHRAVEEQYGYTLEQLQRINATVASMLESIRTLQHDFNRQLAWLVEKLGGGEKILPKLNIILLHIGYLLLGMICLAFVGADKLLRFVFVAAVPANLIGGLMELFEPDVLRLSVGLGCVVVVDLLSRLVMKFLTVRRSPSKQPVVEERSDQSRQQRSEVHRSTNGHRVVRPAEDSEEEESEPEGLRHRERFSREKSTNPNLVDAVRRSVSRLGEDFPRRSMTPAERALGITNQCTARTIRGGECRAFTMHGSEFCRLHQPRGV</sequence>
<dbReference type="EMBL" id="AAAB01008964">
    <property type="status" value="NOT_ANNOTATED_CDS"/>
    <property type="molecule type" value="Genomic_DNA"/>
</dbReference>
<dbReference type="EnsemblMetazoa" id="AGAP013740-RA">
    <property type="protein sequence ID" value="AGAP013740-PA"/>
    <property type="gene ID" value="AGAP013740"/>
</dbReference>
<dbReference type="AlphaFoldDB" id="A0A1S4HCD9"/>
<accession>A0A1S4HCD9</accession>
<evidence type="ECO:0000313" key="5">
    <source>
        <dbReference type="Proteomes" id="UP000007062"/>
    </source>
</evidence>
<feature type="transmembrane region" description="Helical" evidence="2">
    <location>
        <begin position="374"/>
        <end position="392"/>
    </location>
</feature>
<dbReference type="Proteomes" id="UP000007062">
    <property type="component" value="Chromosome 3R"/>
</dbReference>
<evidence type="ECO:0000256" key="1">
    <source>
        <dbReference type="SAM" id="MobiDB-lite"/>
    </source>
</evidence>
<feature type="transmembrane region" description="Helical" evidence="2">
    <location>
        <begin position="399"/>
        <end position="417"/>
    </location>
</feature>
<evidence type="ECO:0000256" key="2">
    <source>
        <dbReference type="SAM" id="Phobius"/>
    </source>
</evidence>
<dbReference type="VEuPathDB" id="VectorBase:AGAP013740"/>
<keyword evidence="2" id="KW-1133">Transmembrane helix</keyword>
<dbReference type="PANTHER" id="PTHR33538">
    <property type="entry name" value="PROTEIN GAMETE EXPRESSED 1"/>
    <property type="match status" value="1"/>
</dbReference>
<reference evidence="4 5" key="2">
    <citation type="journal article" date="2004" name="Trends Parasitol.">
        <title>The Anopheles gambiae genome: an update.</title>
        <authorList>
            <person name="Mongin E."/>
            <person name="Louis C."/>
            <person name="Holt R.A."/>
            <person name="Birney E."/>
            <person name="Collins F.H."/>
        </authorList>
    </citation>
    <scope>NUCLEOTIDE SEQUENCE [LARGE SCALE GENOMIC DNA]</scope>
    <source>
        <strain evidence="4 5">PEST</strain>
    </source>
</reference>
<dbReference type="InParanoid" id="A0A1S4HCD9"/>
<keyword evidence="3" id="KW-0732">Signal</keyword>
<keyword evidence="2" id="KW-0812">Transmembrane</keyword>
<feature type="compositionally biased region" description="Basic and acidic residues" evidence="1">
    <location>
        <begin position="495"/>
        <end position="508"/>
    </location>
</feature>
<feature type="transmembrane region" description="Helical" evidence="2">
    <location>
        <begin position="423"/>
        <end position="442"/>
    </location>
</feature>
<name>A0A1S4HCD9_ANOGA</name>
<proteinExistence type="predicted"/>